<reference evidence="3 4" key="1">
    <citation type="submission" date="2022-06" db="EMBL/GenBank/DDBJ databases">
        <title>Genomic Encyclopedia of Archaeal and Bacterial Type Strains, Phase II (KMG-II): from individual species to whole genera.</title>
        <authorList>
            <person name="Goeker M."/>
        </authorList>
    </citation>
    <scope>NUCLEOTIDE SEQUENCE [LARGE SCALE GENOMIC DNA]</scope>
    <source>
        <strain evidence="3 4">DSM 44693</strain>
    </source>
</reference>
<organism evidence="3 4">
    <name type="scientific">Williamsia maris</name>
    <dbReference type="NCBI Taxonomy" id="72806"/>
    <lineage>
        <taxon>Bacteria</taxon>
        <taxon>Bacillati</taxon>
        <taxon>Actinomycetota</taxon>
        <taxon>Actinomycetes</taxon>
        <taxon>Mycobacteriales</taxon>
        <taxon>Nocardiaceae</taxon>
        <taxon>Williamsia</taxon>
    </lineage>
</organism>
<dbReference type="NCBIfam" id="TIGR02428">
    <property type="entry name" value="pcaJ_scoB_fam"/>
    <property type="match status" value="1"/>
</dbReference>
<dbReference type="PANTHER" id="PTHR13707">
    <property type="entry name" value="KETOACID-COENZYME A TRANSFERASE"/>
    <property type="match status" value="1"/>
</dbReference>
<protein>
    <submittedName>
        <fullName evidence="3">3-oxoadipate CoA-transferase, beta subunit</fullName>
    </submittedName>
</protein>
<evidence type="ECO:0000256" key="1">
    <source>
        <dbReference type="ARBA" id="ARBA00007047"/>
    </source>
</evidence>
<keyword evidence="4" id="KW-1185">Reference proteome</keyword>
<sequence length="213" mass="21977">MTHTDAPRSKGAIAAAIAADIAHGSFVNLGIGQPTLVADHLPADSQIVLHTENGMLNMGPAAVGDEIDPDLTNAGKIPVTELPGASYFHHADSFAMMRGGHLDVCVLGAFQVSAGGDLANWHTGAPDAIPAVGGAMDLAIGAKQVFVMMTLLAKDGTPKLVRECTYPLTGVGCVTRVYTDLATFDVGADGVSVRDTHGIDRDGLAELLDVTLH</sequence>
<dbReference type="InterPro" id="IPR004165">
    <property type="entry name" value="CoA_trans_fam_I"/>
</dbReference>
<gene>
    <name evidence="3" type="ORF">LX13_001388</name>
</gene>
<dbReference type="Gene3D" id="3.40.1080.10">
    <property type="entry name" value="Glutaconate Coenzyme A-transferase"/>
    <property type="match status" value="1"/>
</dbReference>
<dbReference type="InterPro" id="IPR037171">
    <property type="entry name" value="NagB/RpiA_transferase-like"/>
</dbReference>
<comment type="similarity">
    <text evidence="1">Belongs to the 3-oxoacid CoA-transferase subunit B family.</text>
</comment>
<proteinExistence type="inferred from homology"/>
<dbReference type="SUPFAM" id="SSF100950">
    <property type="entry name" value="NagB/RpiA/CoA transferase-like"/>
    <property type="match status" value="1"/>
</dbReference>
<evidence type="ECO:0000313" key="3">
    <source>
        <dbReference type="EMBL" id="MCP2175569.1"/>
    </source>
</evidence>
<name>A0ABT1HBN1_9NOCA</name>
<keyword evidence="2" id="KW-0808">Transferase</keyword>
<dbReference type="Pfam" id="PF01144">
    <property type="entry name" value="CoA_trans"/>
    <property type="match status" value="1"/>
</dbReference>
<dbReference type="Proteomes" id="UP001206895">
    <property type="component" value="Unassembled WGS sequence"/>
</dbReference>
<dbReference type="PANTHER" id="PTHR13707:SF57">
    <property type="entry name" value="SUCCINYL-COA:3-KETOACID COENZYME A TRANSFERASE SUBUNIT B-RELATED"/>
    <property type="match status" value="1"/>
</dbReference>
<dbReference type="SMART" id="SM00882">
    <property type="entry name" value="CoA_trans"/>
    <property type="match status" value="1"/>
</dbReference>
<accession>A0ABT1HBN1</accession>
<dbReference type="InterPro" id="IPR012791">
    <property type="entry name" value="3-oxoacid_CoA-transf_B"/>
</dbReference>
<evidence type="ECO:0000256" key="2">
    <source>
        <dbReference type="ARBA" id="ARBA00022679"/>
    </source>
</evidence>
<evidence type="ECO:0000313" key="4">
    <source>
        <dbReference type="Proteomes" id="UP001206895"/>
    </source>
</evidence>
<dbReference type="EMBL" id="JAMTCJ010000002">
    <property type="protein sequence ID" value="MCP2175569.1"/>
    <property type="molecule type" value="Genomic_DNA"/>
</dbReference>
<comment type="caution">
    <text evidence="3">The sequence shown here is derived from an EMBL/GenBank/DDBJ whole genome shotgun (WGS) entry which is preliminary data.</text>
</comment>